<dbReference type="EMBL" id="NWSH01003959">
    <property type="protein sequence ID" value="PCG65616.1"/>
    <property type="molecule type" value="Genomic_DNA"/>
</dbReference>
<reference evidence="1" key="1">
    <citation type="submission" date="2017-09" db="EMBL/GenBank/DDBJ databases">
        <title>Contemporary evolution of a Lepidopteran species, Heliothis virescens, in response to modern agricultural practices.</title>
        <authorList>
            <person name="Fritz M.L."/>
            <person name="Deyonke A.M."/>
            <person name="Papanicolaou A."/>
            <person name="Micinski S."/>
            <person name="Westbrook J."/>
            <person name="Gould F."/>
        </authorList>
    </citation>
    <scope>NUCLEOTIDE SEQUENCE [LARGE SCALE GENOMIC DNA]</scope>
    <source>
        <strain evidence="1">HvINT-</strain>
        <tissue evidence="1">Whole body</tissue>
    </source>
</reference>
<comment type="caution">
    <text evidence="1">The sequence shown here is derived from an EMBL/GenBank/DDBJ whole genome shotgun (WGS) entry which is preliminary data.</text>
</comment>
<dbReference type="Pfam" id="PF14924">
    <property type="entry name" value="MAP10_N"/>
    <property type="match status" value="1"/>
</dbReference>
<name>A0A2A4J1K1_HELVI</name>
<evidence type="ECO:0000313" key="1">
    <source>
        <dbReference type="EMBL" id="PCG65616.1"/>
    </source>
</evidence>
<proteinExistence type="predicted"/>
<sequence>MAKQDDGLFLLEVLIDKVLFVKSPCFSDKDFRTCVTIEAPAVEPLEICDDDPGACAAKSGGPFVKTFNSGKSCLFSLQEADISQAMSSFPIKVTVYKSLPCGCLPTKIIMGEATIDMTKEFVQSRKKFLEDPTNVSYEALKDSFRIVGPDGGETGEIVMFLRISCFGKLIITRFQGTSGPPNLRAGQGPSIIDRSCNPRREFQTTQDPCVCGAAHSAAASGAYGGVPCAAPCRTLGGSAGGYGICPLARDPYSTKPCEDPDDPCFCSGPKPPPKQPMVCRNTDPYCLHVPKGPSKLFEEIGSNLGGNELKIKVPASAAIIKKISQTHCAIQHPYAKNLNEGPCISPCGKNQISLALPSEGICCEGLRPQGTQFTCTTEGCVQIAKHGQQAVCARGDAKNELPNKDVFVLKIAKTAVQGDKKSKIELELVTPKGPEKRPPVRKVNMRIATDPDYCCPTGNKVIFQMPSDTCGMNHKQRAHFHFTSDGVGDVARDDPAQLLPTTAEEYPGVVYDLPQQVIKMRIGKLIEMPGRKSKLEYQFITPVATQEKVVPVIDTRTAQCVATCPDCCPSKSSKRTNKQ</sequence>
<accession>A0A2A4J1K1</accession>
<dbReference type="AlphaFoldDB" id="A0A2A4J1K1"/>
<dbReference type="STRING" id="7102.A0A2A4J1K1"/>
<protein>
    <submittedName>
        <fullName evidence="1">Uncharacterized protein</fullName>
    </submittedName>
</protein>
<gene>
    <name evidence="1" type="ORF">B5V51_8907</name>
</gene>
<organism evidence="1">
    <name type="scientific">Heliothis virescens</name>
    <name type="common">Tobacco budworm moth</name>
    <dbReference type="NCBI Taxonomy" id="7102"/>
    <lineage>
        <taxon>Eukaryota</taxon>
        <taxon>Metazoa</taxon>
        <taxon>Ecdysozoa</taxon>
        <taxon>Arthropoda</taxon>
        <taxon>Hexapoda</taxon>
        <taxon>Insecta</taxon>
        <taxon>Pterygota</taxon>
        <taxon>Neoptera</taxon>
        <taxon>Endopterygota</taxon>
        <taxon>Lepidoptera</taxon>
        <taxon>Glossata</taxon>
        <taxon>Ditrysia</taxon>
        <taxon>Noctuoidea</taxon>
        <taxon>Noctuidae</taxon>
        <taxon>Heliothinae</taxon>
        <taxon>Heliothis</taxon>
    </lineage>
</organism>